<evidence type="ECO:0000313" key="1">
    <source>
        <dbReference type="EMBL" id="KAL2344410.1"/>
    </source>
</evidence>
<dbReference type="Proteomes" id="UP001603857">
    <property type="component" value="Unassembled WGS sequence"/>
</dbReference>
<dbReference type="AlphaFoldDB" id="A0ABD1N8K6"/>
<organism evidence="1 2">
    <name type="scientific">Flemingia macrophylla</name>
    <dbReference type="NCBI Taxonomy" id="520843"/>
    <lineage>
        <taxon>Eukaryota</taxon>
        <taxon>Viridiplantae</taxon>
        <taxon>Streptophyta</taxon>
        <taxon>Embryophyta</taxon>
        <taxon>Tracheophyta</taxon>
        <taxon>Spermatophyta</taxon>
        <taxon>Magnoliopsida</taxon>
        <taxon>eudicotyledons</taxon>
        <taxon>Gunneridae</taxon>
        <taxon>Pentapetalae</taxon>
        <taxon>rosids</taxon>
        <taxon>fabids</taxon>
        <taxon>Fabales</taxon>
        <taxon>Fabaceae</taxon>
        <taxon>Papilionoideae</taxon>
        <taxon>50 kb inversion clade</taxon>
        <taxon>NPAAA clade</taxon>
        <taxon>indigoferoid/millettioid clade</taxon>
        <taxon>Phaseoleae</taxon>
        <taxon>Flemingia</taxon>
    </lineage>
</organism>
<comment type="caution">
    <text evidence="1">The sequence shown here is derived from an EMBL/GenBank/DDBJ whole genome shotgun (WGS) entry which is preliminary data.</text>
</comment>
<accession>A0ABD1N8K6</accession>
<gene>
    <name evidence="1" type="ORF">Fmac_005695</name>
</gene>
<proteinExistence type="predicted"/>
<evidence type="ECO:0000313" key="2">
    <source>
        <dbReference type="Proteomes" id="UP001603857"/>
    </source>
</evidence>
<reference evidence="1 2" key="1">
    <citation type="submission" date="2024-08" db="EMBL/GenBank/DDBJ databases">
        <title>Insights into the chromosomal genome structure of Flemingia macrophylla.</title>
        <authorList>
            <person name="Ding Y."/>
            <person name="Zhao Y."/>
            <person name="Bi W."/>
            <person name="Wu M."/>
            <person name="Zhao G."/>
            <person name="Gong Y."/>
            <person name="Li W."/>
            <person name="Zhang P."/>
        </authorList>
    </citation>
    <scope>NUCLEOTIDE SEQUENCE [LARGE SCALE GENOMIC DNA]</scope>
    <source>
        <strain evidence="1">DYQJB</strain>
        <tissue evidence="1">Leaf</tissue>
    </source>
</reference>
<dbReference type="EMBL" id="JBGMDY010000002">
    <property type="protein sequence ID" value="KAL2344410.1"/>
    <property type="molecule type" value="Genomic_DNA"/>
</dbReference>
<protein>
    <submittedName>
        <fullName evidence="1">Uncharacterized protein</fullName>
    </submittedName>
</protein>
<sequence>MGYDVLYDPKYEVEVCLRGRTGGCRSLLQCLHRLTRNKKNKHFLTAKVGSQHEKSRKAKKQLSVKMIEVPPHPQSRNLEHHPHSHRDNHRLWPFTSPPSDLVCLALCGYLPVA</sequence>
<name>A0ABD1N8K6_9FABA</name>
<keyword evidence="2" id="KW-1185">Reference proteome</keyword>